<evidence type="ECO:0000256" key="1">
    <source>
        <dbReference type="SAM" id="Coils"/>
    </source>
</evidence>
<evidence type="ECO:0000313" key="4">
    <source>
        <dbReference type="Proteomes" id="UP001151760"/>
    </source>
</evidence>
<feature type="region of interest" description="Disordered" evidence="2">
    <location>
        <begin position="205"/>
        <end position="236"/>
    </location>
</feature>
<dbReference type="EMBL" id="BQNB010011603">
    <property type="protein sequence ID" value="GJS92740.1"/>
    <property type="molecule type" value="Genomic_DNA"/>
</dbReference>
<feature type="compositionally biased region" description="Basic and acidic residues" evidence="2">
    <location>
        <begin position="19"/>
        <end position="29"/>
    </location>
</feature>
<gene>
    <name evidence="3" type="ORF">Tco_0799708</name>
</gene>
<evidence type="ECO:0000313" key="3">
    <source>
        <dbReference type="EMBL" id="GJS92740.1"/>
    </source>
</evidence>
<evidence type="ECO:0000256" key="2">
    <source>
        <dbReference type="SAM" id="MobiDB-lite"/>
    </source>
</evidence>
<feature type="compositionally biased region" description="Basic and acidic residues" evidence="2">
    <location>
        <begin position="1"/>
        <end position="10"/>
    </location>
</feature>
<accession>A0ABQ4ZUS1</accession>
<sequence>MGYFARECRGTRNQNSRNRNQDSSRRTVNVEETSSKAMVAIDGAGFDWTYMAYDEVPKNMALMAISNFEVNNDKTCSKTCLKSFETLKTQLDDLRIEFNKSEFNLATYKRGLASIEEKLVFYKNNKVIFCKKLVVLKGDISYKDSKISMLESEFEKLKQEKERNQLKTEKLDNVSKSLDKLIGSPITDKSRKGVGFLEFEGYGHKTSKSVSEDISNKVRESPDAPLVEELMSDDKL</sequence>
<keyword evidence="1" id="KW-0175">Coiled coil</keyword>
<comment type="caution">
    <text evidence="3">The sequence shown here is derived from an EMBL/GenBank/DDBJ whole genome shotgun (WGS) entry which is preliminary data.</text>
</comment>
<dbReference type="Proteomes" id="UP001151760">
    <property type="component" value="Unassembled WGS sequence"/>
</dbReference>
<protein>
    <recommendedName>
        <fullName evidence="5">Gag-pol polyprotein</fullName>
    </recommendedName>
</protein>
<name>A0ABQ4ZUS1_9ASTR</name>
<evidence type="ECO:0008006" key="5">
    <source>
        <dbReference type="Google" id="ProtNLM"/>
    </source>
</evidence>
<keyword evidence="4" id="KW-1185">Reference proteome</keyword>
<reference evidence="3" key="1">
    <citation type="journal article" date="2022" name="Int. J. Mol. Sci.">
        <title>Draft Genome of Tanacetum Coccineum: Genomic Comparison of Closely Related Tanacetum-Family Plants.</title>
        <authorList>
            <person name="Yamashiro T."/>
            <person name="Shiraishi A."/>
            <person name="Nakayama K."/>
            <person name="Satake H."/>
        </authorList>
    </citation>
    <scope>NUCLEOTIDE SEQUENCE</scope>
</reference>
<proteinExistence type="predicted"/>
<feature type="compositionally biased region" description="Basic and acidic residues" evidence="2">
    <location>
        <begin position="210"/>
        <end position="222"/>
    </location>
</feature>
<feature type="region of interest" description="Disordered" evidence="2">
    <location>
        <begin position="1"/>
        <end position="29"/>
    </location>
</feature>
<reference evidence="3" key="2">
    <citation type="submission" date="2022-01" db="EMBL/GenBank/DDBJ databases">
        <authorList>
            <person name="Yamashiro T."/>
            <person name="Shiraishi A."/>
            <person name="Satake H."/>
            <person name="Nakayama K."/>
        </authorList>
    </citation>
    <scope>NUCLEOTIDE SEQUENCE</scope>
</reference>
<organism evidence="3 4">
    <name type="scientific">Tanacetum coccineum</name>
    <dbReference type="NCBI Taxonomy" id="301880"/>
    <lineage>
        <taxon>Eukaryota</taxon>
        <taxon>Viridiplantae</taxon>
        <taxon>Streptophyta</taxon>
        <taxon>Embryophyta</taxon>
        <taxon>Tracheophyta</taxon>
        <taxon>Spermatophyta</taxon>
        <taxon>Magnoliopsida</taxon>
        <taxon>eudicotyledons</taxon>
        <taxon>Gunneridae</taxon>
        <taxon>Pentapetalae</taxon>
        <taxon>asterids</taxon>
        <taxon>campanulids</taxon>
        <taxon>Asterales</taxon>
        <taxon>Asteraceae</taxon>
        <taxon>Asteroideae</taxon>
        <taxon>Anthemideae</taxon>
        <taxon>Anthemidinae</taxon>
        <taxon>Tanacetum</taxon>
    </lineage>
</organism>
<feature type="coiled-coil region" evidence="1">
    <location>
        <begin position="147"/>
        <end position="177"/>
    </location>
</feature>